<protein>
    <submittedName>
        <fullName evidence="1">Ribosomal protein lysine methyltransferase</fullName>
    </submittedName>
</protein>
<keyword evidence="1" id="KW-0689">Ribosomal protein</keyword>
<dbReference type="AlphaFoldDB" id="A0AAN7VS97"/>
<reference evidence="1" key="1">
    <citation type="submission" date="2023-08" db="EMBL/GenBank/DDBJ databases">
        <title>Black Yeasts Isolated from many extreme environments.</title>
        <authorList>
            <person name="Coleine C."/>
            <person name="Stajich J.E."/>
            <person name="Selbmann L."/>
        </authorList>
    </citation>
    <scope>NUCLEOTIDE SEQUENCE</scope>
    <source>
        <strain evidence="1">CCFEE 5810</strain>
    </source>
</reference>
<dbReference type="GO" id="GO:0005840">
    <property type="term" value="C:ribosome"/>
    <property type="evidence" value="ECO:0007669"/>
    <property type="project" value="UniProtKB-KW"/>
</dbReference>
<dbReference type="GO" id="GO:0008757">
    <property type="term" value="F:S-adenosylmethionine-dependent methyltransferase activity"/>
    <property type="evidence" value="ECO:0007669"/>
    <property type="project" value="UniProtKB-ARBA"/>
</dbReference>
<proteinExistence type="predicted"/>
<keyword evidence="1" id="KW-0808">Transferase</keyword>
<dbReference type="PANTHER" id="PTHR14614">
    <property type="entry name" value="HEPATOCELLULAR CARCINOMA-ASSOCIATED ANTIGEN"/>
    <property type="match status" value="1"/>
</dbReference>
<gene>
    <name evidence="1" type="primary">RKM5</name>
    <name evidence="1" type="ORF">LTR97_005635</name>
</gene>
<dbReference type="SUPFAM" id="SSF53335">
    <property type="entry name" value="S-adenosyl-L-methionine-dependent methyltransferases"/>
    <property type="match status" value="1"/>
</dbReference>
<evidence type="ECO:0000313" key="1">
    <source>
        <dbReference type="EMBL" id="KAK5699507.1"/>
    </source>
</evidence>
<evidence type="ECO:0000313" key="2">
    <source>
        <dbReference type="Proteomes" id="UP001310594"/>
    </source>
</evidence>
<keyword evidence="1" id="KW-0687">Ribonucleoprotein</keyword>
<sequence length="294" mass="31714">MANSLDGFLAALGDEVENSYEETFDLFTNATPLPSLGMVDPNATSIELTIAGRDFTVTQSPGLLHSKQKLGTTGAAVWQTSVKIAEWLASPKNVLFERGILDSSSTVLELGSGTSGIIASTLALLVGRVVATDQQHLLKNLRANLDANASPIVKSNGRKAGKVAQDSSHPVTTLALDWEEDDIPKHLASHGLGSGVDLVLACDCVYNYALIEPFVQACADTCSLRNRKTDESASHGEPCTTICLVAQQLRSSDVFEQWLEAFIRKFRVWRVPDEMLTPSLKEGGRFVVHAGILY</sequence>
<dbReference type="Proteomes" id="UP001310594">
    <property type="component" value="Unassembled WGS sequence"/>
</dbReference>
<comment type="caution">
    <text evidence="1">The sequence shown here is derived from an EMBL/GenBank/DDBJ whole genome shotgun (WGS) entry which is preliminary data.</text>
</comment>
<dbReference type="InterPro" id="IPR019410">
    <property type="entry name" value="Methyltransf_16"/>
</dbReference>
<accession>A0AAN7VS97</accession>
<organism evidence="1 2">
    <name type="scientific">Elasticomyces elasticus</name>
    <dbReference type="NCBI Taxonomy" id="574655"/>
    <lineage>
        <taxon>Eukaryota</taxon>
        <taxon>Fungi</taxon>
        <taxon>Dikarya</taxon>
        <taxon>Ascomycota</taxon>
        <taxon>Pezizomycotina</taxon>
        <taxon>Dothideomycetes</taxon>
        <taxon>Dothideomycetidae</taxon>
        <taxon>Mycosphaerellales</taxon>
        <taxon>Teratosphaeriaceae</taxon>
        <taxon>Elasticomyces</taxon>
    </lineage>
</organism>
<dbReference type="GO" id="GO:0032991">
    <property type="term" value="C:protein-containing complex"/>
    <property type="evidence" value="ECO:0007669"/>
    <property type="project" value="TreeGrafter"/>
</dbReference>
<dbReference type="GO" id="GO:0032259">
    <property type="term" value="P:methylation"/>
    <property type="evidence" value="ECO:0007669"/>
    <property type="project" value="UniProtKB-KW"/>
</dbReference>
<keyword evidence="1" id="KW-0489">Methyltransferase</keyword>
<dbReference type="EMBL" id="JAVRQU010000008">
    <property type="protein sequence ID" value="KAK5699507.1"/>
    <property type="molecule type" value="Genomic_DNA"/>
</dbReference>
<dbReference type="PANTHER" id="PTHR14614:SF109">
    <property type="entry name" value="RIBOSOMAL LYSINE N-METHYLTRANSFERASE 5"/>
    <property type="match status" value="1"/>
</dbReference>
<dbReference type="Gene3D" id="3.40.50.150">
    <property type="entry name" value="Vaccinia Virus protein VP39"/>
    <property type="match status" value="1"/>
</dbReference>
<name>A0AAN7VS97_9PEZI</name>
<dbReference type="GO" id="GO:0005829">
    <property type="term" value="C:cytosol"/>
    <property type="evidence" value="ECO:0007669"/>
    <property type="project" value="TreeGrafter"/>
</dbReference>
<dbReference type="Pfam" id="PF10294">
    <property type="entry name" value="Methyltransf_16"/>
    <property type="match status" value="1"/>
</dbReference>
<dbReference type="InterPro" id="IPR029063">
    <property type="entry name" value="SAM-dependent_MTases_sf"/>
</dbReference>